<dbReference type="InterPro" id="IPR050738">
    <property type="entry name" value="Sulfatase"/>
</dbReference>
<evidence type="ECO:0000256" key="2">
    <source>
        <dbReference type="ARBA" id="ARBA00022801"/>
    </source>
</evidence>
<feature type="domain" description="Sulfatase N-terminal" evidence="4">
    <location>
        <begin position="215"/>
        <end position="299"/>
    </location>
</feature>
<reference evidence="5 6" key="1">
    <citation type="submission" date="2021-06" db="EMBL/GenBank/DDBJ databases">
        <title>Complete genome of Haloferula helveola possessing various polysaccharide degrading enzymes.</title>
        <authorList>
            <person name="Takami H."/>
            <person name="Huang C."/>
            <person name="Hamasaki K."/>
        </authorList>
    </citation>
    <scope>NUCLEOTIDE SEQUENCE [LARGE SCALE GENOMIC DNA]</scope>
    <source>
        <strain evidence="5 6">CN-1</strain>
    </source>
</reference>
<comment type="similarity">
    <text evidence="1">Belongs to the sulfatase family.</text>
</comment>
<evidence type="ECO:0000256" key="1">
    <source>
        <dbReference type="ARBA" id="ARBA00008779"/>
    </source>
</evidence>
<dbReference type="Proteomes" id="UP001374893">
    <property type="component" value="Chromosome"/>
</dbReference>
<dbReference type="SUPFAM" id="SSF53649">
    <property type="entry name" value="Alkaline phosphatase-like"/>
    <property type="match status" value="1"/>
</dbReference>
<accession>A0ABM7RIY3</accession>
<proteinExistence type="inferred from homology"/>
<dbReference type="PANTHER" id="PTHR42693:SF53">
    <property type="entry name" value="ENDO-4-O-SULFATASE"/>
    <property type="match status" value="1"/>
</dbReference>
<protein>
    <submittedName>
        <fullName evidence="5">N-acetylgalactosamine-6-sulfatase</fullName>
    </submittedName>
</protein>
<organism evidence="5 6">
    <name type="scientific">Haloferula helveola</name>
    <dbReference type="NCBI Taxonomy" id="490095"/>
    <lineage>
        <taxon>Bacteria</taxon>
        <taxon>Pseudomonadati</taxon>
        <taxon>Verrucomicrobiota</taxon>
        <taxon>Verrucomicrobiia</taxon>
        <taxon>Verrucomicrobiales</taxon>
        <taxon>Verrucomicrobiaceae</taxon>
        <taxon>Haloferula</taxon>
    </lineage>
</organism>
<name>A0ABM7RIY3_9BACT</name>
<evidence type="ECO:0000256" key="3">
    <source>
        <dbReference type="SAM" id="SignalP"/>
    </source>
</evidence>
<feature type="domain" description="Sulfatase N-terminal" evidence="4">
    <location>
        <begin position="23"/>
        <end position="205"/>
    </location>
</feature>
<feature type="signal peptide" evidence="3">
    <location>
        <begin position="1"/>
        <end position="22"/>
    </location>
</feature>
<evidence type="ECO:0000313" key="6">
    <source>
        <dbReference type="Proteomes" id="UP001374893"/>
    </source>
</evidence>
<evidence type="ECO:0000259" key="4">
    <source>
        <dbReference type="Pfam" id="PF00884"/>
    </source>
</evidence>
<gene>
    <name evidence="5" type="ORF">HAHE_36660</name>
</gene>
<evidence type="ECO:0000313" key="5">
    <source>
        <dbReference type="EMBL" id="BCX49758.1"/>
    </source>
</evidence>
<dbReference type="EMBL" id="AP024702">
    <property type="protein sequence ID" value="BCX49758.1"/>
    <property type="molecule type" value="Genomic_DNA"/>
</dbReference>
<dbReference type="PANTHER" id="PTHR42693">
    <property type="entry name" value="ARYLSULFATASE FAMILY MEMBER"/>
    <property type="match status" value="1"/>
</dbReference>
<keyword evidence="3" id="KW-0732">Signal</keyword>
<keyword evidence="6" id="KW-1185">Reference proteome</keyword>
<keyword evidence="2" id="KW-0378">Hydrolase</keyword>
<dbReference type="Pfam" id="PF00884">
    <property type="entry name" value="Sulfatase"/>
    <property type="match status" value="2"/>
</dbReference>
<sequence>MLRIWLLTAIAKALFLCVAAGAPNVIIIVADDVGWSHLGSEEGDEEDAPVLQGLREESTAFEQLFVSPTGAASRAALITGRHEFAVGVSHGFVGRNLLRPGVPTMPELMRDAGYSTGIFGLWQLGDAFPCRPEDRGFEEILVHGGAGIGAVPDAWGNVRTAPLLRSGAGWVETEGGAAEVVFERATKWLNEEVEKGKSFFLWLAPEMSADSGERLSELEANLKGLLRTLEEREVADETIVVFVSDGGGGSVGIGGIADDGTVRVPCFVRWPGKIAPGRKVDALAAHFDLMPTVASLCGVAMPAQWRGDGMDLSAALKSESEFPKERTLFFHAGGWPGDESPARHRTRGFSVRTPKWRLVGLELFDMENDPEQRENLFPGPDGMASRLLVDYGRWWDSVQPSLMSPVRYRVGDDRCPVVDLTCADWWPSLEAETGTHVEFRGQAQIRAYLDKSRVAKTRNALPGASGHWKLDVAREGRYRVRMSLLPKSAPDDERRRIGLLRSGTAHVRVAKREVQLEVVERASSVAMEIDLDAGPADLEAWFGGQLPADRKIGAFFASIERVGDRKEVLPELEVKPVEGSGQE</sequence>
<dbReference type="InterPro" id="IPR017850">
    <property type="entry name" value="Alkaline_phosphatase_core_sf"/>
</dbReference>
<dbReference type="InterPro" id="IPR000917">
    <property type="entry name" value="Sulfatase_N"/>
</dbReference>
<dbReference type="RefSeq" id="WP_338686495.1">
    <property type="nucleotide sequence ID" value="NZ_AP024702.1"/>
</dbReference>
<dbReference type="Gene3D" id="3.40.720.10">
    <property type="entry name" value="Alkaline Phosphatase, subunit A"/>
    <property type="match status" value="2"/>
</dbReference>
<feature type="chain" id="PRO_5046849945" evidence="3">
    <location>
        <begin position="23"/>
        <end position="583"/>
    </location>
</feature>